<dbReference type="InterPro" id="IPR051767">
    <property type="entry name" value="Nucleoporin_NUP42"/>
</dbReference>
<reference evidence="3" key="2">
    <citation type="submission" date="2020-12" db="EMBL/GenBank/DDBJ databases">
        <authorList>
            <person name="Kanost M."/>
        </authorList>
    </citation>
    <scope>NUCLEOTIDE SEQUENCE</scope>
</reference>
<accession>A0A922CM99</accession>
<evidence type="ECO:0000313" key="4">
    <source>
        <dbReference type="Proteomes" id="UP000791440"/>
    </source>
</evidence>
<keyword evidence="2" id="KW-0539">Nucleus</keyword>
<evidence type="ECO:0000313" key="3">
    <source>
        <dbReference type="EMBL" id="KAG6451129.1"/>
    </source>
</evidence>
<dbReference type="AlphaFoldDB" id="A0A922CM99"/>
<dbReference type="EMBL" id="JH668400">
    <property type="protein sequence ID" value="KAG6451129.1"/>
    <property type="molecule type" value="Genomic_DNA"/>
</dbReference>
<sequence>MLPSHISNREYKIANELFRSFNSQNTIFELRTKSNPPPQQQSQQNVVTDEQLLNQVQSDVLAALKGGMWILTCYAPFKEKPIIPGLHDLSPEEARLFIYEAKASNNIDNAISYINNHLKETRDKYEQLLKATPTVTNLLRSLYQGETIASPFTSNQNTGFGNPATSIFRSAVQNTPFQNASPSIFNQAPNTSMFASQTEAKDLFAQAANQNVFQQSQSMFPSQDTAKSIFAQATQNIFSPNTQSIFNTNQVSNQSAGIFATANQNVFGKLDNAQQNSTFPQAPVNVFQKSENPPSNVFSQNVFSTNESGVYSKMEELSAQDLEAFNSLSFKLGFIPEIAPPRELCN</sequence>
<reference evidence="3" key="1">
    <citation type="journal article" date="2016" name="Insect Biochem. Mol. Biol.">
        <title>Multifaceted biological insights from a draft genome sequence of the tobacco hornworm moth, Manduca sexta.</title>
        <authorList>
            <person name="Kanost M.R."/>
            <person name="Arrese E.L."/>
            <person name="Cao X."/>
            <person name="Chen Y.R."/>
            <person name="Chellapilla S."/>
            <person name="Goldsmith M.R."/>
            <person name="Grosse-Wilde E."/>
            <person name="Heckel D.G."/>
            <person name="Herndon N."/>
            <person name="Jiang H."/>
            <person name="Papanicolaou A."/>
            <person name="Qu J."/>
            <person name="Soulages J.L."/>
            <person name="Vogel H."/>
            <person name="Walters J."/>
            <person name="Waterhouse R.M."/>
            <person name="Ahn S.J."/>
            <person name="Almeida F.C."/>
            <person name="An C."/>
            <person name="Aqrawi P."/>
            <person name="Bretschneider A."/>
            <person name="Bryant W.B."/>
            <person name="Bucks S."/>
            <person name="Chao H."/>
            <person name="Chevignon G."/>
            <person name="Christen J.M."/>
            <person name="Clarke D.F."/>
            <person name="Dittmer N.T."/>
            <person name="Ferguson L.C.F."/>
            <person name="Garavelou S."/>
            <person name="Gordon K.H.J."/>
            <person name="Gunaratna R.T."/>
            <person name="Han Y."/>
            <person name="Hauser F."/>
            <person name="He Y."/>
            <person name="Heidel-Fischer H."/>
            <person name="Hirsh A."/>
            <person name="Hu Y."/>
            <person name="Jiang H."/>
            <person name="Kalra D."/>
            <person name="Klinner C."/>
            <person name="Konig C."/>
            <person name="Kovar C."/>
            <person name="Kroll A.R."/>
            <person name="Kuwar S.S."/>
            <person name="Lee S.L."/>
            <person name="Lehman R."/>
            <person name="Li K."/>
            <person name="Li Z."/>
            <person name="Liang H."/>
            <person name="Lovelace S."/>
            <person name="Lu Z."/>
            <person name="Mansfield J.H."/>
            <person name="McCulloch K.J."/>
            <person name="Mathew T."/>
            <person name="Morton B."/>
            <person name="Muzny D.M."/>
            <person name="Neunemann D."/>
            <person name="Ongeri F."/>
            <person name="Pauchet Y."/>
            <person name="Pu L.L."/>
            <person name="Pyrousis I."/>
            <person name="Rao X.J."/>
            <person name="Redding A."/>
            <person name="Roesel C."/>
            <person name="Sanchez-Gracia A."/>
            <person name="Schaack S."/>
            <person name="Shukla A."/>
            <person name="Tetreau G."/>
            <person name="Wang Y."/>
            <person name="Xiong G.H."/>
            <person name="Traut W."/>
            <person name="Walsh T.K."/>
            <person name="Worley K.C."/>
            <person name="Wu D."/>
            <person name="Wu W."/>
            <person name="Wu Y.Q."/>
            <person name="Zhang X."/>
            <person name="Zou Z."/>
            <person name="Zucker H."/>
            <person name="Briscoe A.D."/>
            <person name="Burmester T."/>
            <person name="Clem R.J."/>
            <person name="Feyereisen R."/>
            <person name="Grimmelikhuijzen C.J.P."/>
            <person name="Hamodrakas S.J."/>
            <person name="Hansson B.S."/>
            <person name="Huguet E."/>
            <person name="Jermiin L.S."/>
            <person name="Lan Q."/>
            <person name="Lehman H.K."/>
            <person name="Lorenzen M."/>
            <person name="Merzendorfer H."/>
            <person name="Michalopoulos I."/>
            <person name="Morton D.B."/>
            <person name="Muthukrishnan S."/>
            <person name="Oakeshott J.G."/>
            <person name="Palmer W."/>
            <person name="Park Y."/>
            <person name="Passarelli A.L."/>
            <person name="Rozas J."/>
            <person name="Schwartz L.M."/>
            <person name="Smith W."/>
            <person name="Southgate A."/>
            <person name="Vilcinskas A."/>
            <person name="Vogt R."/>
            <person name="Wang P."/>
            <person name="Werren J."/>
            <person name="Yu X.Q."/>
            <person name="Zhou J.J."/>
            <person name="Brown S.J."/>
            <person name="Scherer S.E."/>
            <person name="Richards S."/>
            <person name="Blissard G.W."/>
        </authorList>
    </citation>
    <scope>NUCLEOTIDE SEQUENCE</scope>
</reference>
<organism evidence="3 4">
    <name type="scientific">Manduca sexta</name>
    <name type="common">Tobacco hawkmoth</name>
    <name type="synonym">Tobacco hornworm</name>
    <dbReference type="NCBI Taxonomy" id="7130"/>
    <lineage>
        <taxon>Eukaryota</taxon>
        <taxon>Metazoa</taxon>
        <taxon>Ecdysozoa</taxon>
        <taxon>Arthropoda</taxon>
        <taxon>Hexapoda</taxon>
        <taxon>Insecta</taxon>
        <taxon>Pterygota</taxon>
        <taxon>Neoptera</taxon>
        <taxon>Endopterygota</taxon>
        <taxon>Lepidoptera</taxon>
        <taxon>Glossata</taxon>
        <taxon>Ditrysia</taxon>
        <taxon>Bombycoidea</taxon>
        <taxon>Sphingidae</taxon>
        <taxon>Sphinginae</taxon>
        <taxon>Sphingini</taxon>
        <taxon>Manduca</taxon>
    </lineage>
</organism>
<protein>
    <submittedName>
        <fullName evidence="3">Uncharacterized protein</fullName>
    </submittedName>
</protein>
<proteinExistence type="predicted"/>
<dbReference type="PANTHER" id="PTHR46527">
    <property type="entry name" value="NUCLEOPORIN-LIKE PROTEIN 2"/>
    <property type="match status" value="1"/>
</dbReference>
<keyword evidence="4" id="KW-1185">Reference proteome</keyword>
<evidence type="ECO:0000256" key="1">
    <source>
        <dbReference type="ARBA" id="ARBA00004123"/>
    </source>
</evidence>
<evidence type="ECO:0000256" key="2">
    <source>
        <dbReference type="ARBA" id="ARBA00023242"/>
    </source>
</evidence>
<gene>
    <name evidence="3" type="ORF">O3G_MSEX006955</name>
</gene>
<dbReference type="PANTHER" id="PTHR46527:SF1">
    <property type="entry name" value="NUCLEOPORIN NUP42"/>
    <property type="match status" value="1"/>
</dbReference>
<comment type="subcellular location">
    <subcellularLocation>
        <location evidence="1">Nucleus</location>
    </subcellularLocation>
</comment>
<dbReference type="Proteomes" id="UP000791440">
    <property type="component" value="Unassembled WGS sequence"/>
</dbReference>
<name>A0A922CM99_MANSE</name>
<comment type="caution">
    <text evidence="3">The sequence shown here is derived from an EMBL/GenBank/DDBJ whole genome shotgun (WGS) entry which is preliminary data.</text>
</comment>
<dbReference type="GO" id="GO:0005634">
    <property type="term" value="C:nucleus"/>
    <property type="evidence" value="ECO:0007669"/>
    <property type="project" value="UniProtKB-SubCell"/>
</dbReference>